<dbReference type="EMBL" id="BK016152">
    <property type="protein sequence ID" value="DAF98657.1"/>
    <property type="molecule type" value="Genomic_DNA"/>
</dbReference>
<name>A0A8S5UVZ6_9CAUD</name>
<proteinExistence type="predicted"/>
<evidence type="ECO:0000313" key="1">
    <source>
        <dbReference type="EMBL" id="DAF98657.1"/>
    </source>
</evidence>
<reference evidence="1" key="1">
    <citation type="journal article" date="2021" name="Proc. Natl. Acad. Sci. U.S.A.">
        <title>A Catalog of Tens of Thousands of Viruses from Human Metagenomes Reveals Hidden Associations with Chronic Diseases.</title>
        <authorList>
            <person name="Tisza M.J."/>
            <person name="Buck C.B."/>
        </authorList>
    </citation>
    <scope>NUCLEOTIDE SEQUENCE</scope>
    <source>
        <strain evidence="1">CtOza1</strain>
    </source>
</reference>
<sequence length="124" mass="14102">MVSRKSVLTKVSLTRHLKVNSKQGVGVMPAPFFMLLSTDWLRRFTLWSDVGNKKPAEAGYSQRLPCEALAVAREGWGGAGFTLPGHIMMSVTVSRDLKVQPQLMFWHWLYLSFVFSESWTLLRV</sequence>
<protein>
    <submittedName>
        <fullName evidence="1">Uncharacterized protein</fullName>
    </submittedName>
</protein>
<accession>A0A8S5UVZ6</accession>
<organism evidence="1">
    <name type="scientific">Peduovirinae sp. ctOza1</name>
    <dbReference type="NCBI Taxonomy" id="2825095"/>
    <lineage>
        <taxon>Viruses</taxon>
        <taxon>Duplodnaviria</taxon>
        <taxon>Heunggongvirae</taxon>
        <taxon>Uroviricota</taxon>
        <taxon>Caudoviricetes</taxon>
        <taxon>Peduoviridae</taxon>
    </lineage>
</organism>